<reference evidence="1 2" key="1">
    <citation type="submission" date="2023-05" db="EMBL/GenBank/DDBJ databases">
        <authorList>
            <person name="Zhang X."/>
        </authorList>
    </citation>
    <scope>NUCLEOTIDE SEQUENCE [LARGE SCALE GENOMIC DNA]</scope>
    <source>
        <strain evidence="1 2">DM2B3-1</strain>
    </source>
</reference>
<accession>A0ABT7CNQ6</accession>
<proteinExistence type="predicted"/>
<evidence type="ECO:0000313" key="1">
    <source>
        <dbReference type="EMBL" id="MDJ1495376.1"/>
    </source>
</evidence>
<evidence type="ECO:0008006" key="3">
    <source>
        <dbReference type="Google" id="ProtNLM"/>
    </source>
</evidence>
<sequence>MRETDGEQTNNLILQHSFIYKSTMGLFSKLFGTKENTLKRQVLEKESGEKEKDSGTSCMLLYESIPQFDAKSLESRIQKRLGGVVSAISCSADQEGMTALLSLGEDQIILAGLYFSYPKDVLDTVLQVCHFSQEFKQTFYQSQAHIFLTYRSTTVSPHLQYDRLYQIIGCLQEEDNQAIGVIQESAMTAHPIDFLSAIESEREDLLVGKSMPFMSWIAWTGGCVKYILDQNTIWFVTKGNHNFGLPEFAFKGRPDQGNSTMQIFNALFAYMYFYKAVLAPGHTADLGTLSLKFSAVEEYKDLFIGKYGTLLVSFR</sequence>
<dbReference type="RefSeq" id="WP_313999346.1">
    <property type="nucleotide sequence ID" value="NZ_JASJOT010000014.1"/>
</dbReference>
<keyword evidence="2" id="KW-1185">Reference proteome</keyword>
<organism evidence="1 2">
    <name type="scientific">Xanthocytophaga flava</name>
    <dbReference type="NCBI Taxonomy" id="3048013"/>
    <lineage>
        <taxon>Bacteria</taxon>
        <taxon>Pseudomonadati</taxon>
        <taxon>Bacteroidota</taxon>
        <taxon>Cytophagia</taxon>
        <taxon>Cytophagales</taxon>
        <taxon>Rhodocytophagaceae</taxon>
        <taxon>Xanthocytophaga</taxon>
    </lineage>
</organism>
<evidence type="ECO:0000313" key="2">
    <source>
        <dbReference type="Proteomes" id="UP001228581"/>
    </source>
</evidence>
<dbReference type="EMBL" id="JASJOT010000014">
    <property type="protein sequence ID" value="MDJ1495376.1"/>
    <property type="molecule type" value="Genomic_DNA"/>
</dbReference>
<dbReference type="Proteomes" id="UP001228581">
    <property type="component" value="Unassembled WGS sequence"/>
</dbReference>
<name>A0ABT7CNQ6_9BACT</name>
<comment type="caution">
    <text evidence="1">The sequence shown here is derived from an EMBL/GenBank/DDBJ whole genome shotgun (WGS) entry which is preliminary data.</text>
</comment>
<protein>
    <recommendedName>
        <fullName evidence="3">DUF4261 domain-containing protein</fullName>
    </recommendedName>
</protein>
<gene>
    <name evidence="1" type="ORF">QNI19_20725</name>
</gene>